<accession>A0A086JVL2</accession>
<organism evidence="1 2">
    <name type="scientific">Toxoplasma gondii GAB2-2007-GAL-DOM2</name>
    <dbReference type="NCBI Taxonomy" id="1130820"/>
    <lineage>
        <taxon>Eukaryota</taxon>
        <taxon>Sar</taxon>
        <taxon>Alveolata</taxon>
        <taxon>Apicomplexa</taxon>
        <taxon>Conoidasida</taxon>
        <taxon>Coccidia</taxon>
        <taxon>Eucoccidiorida</taxon>
        <taxon>Eimeriorina</taxon>
        <taxon>Sarcocystidae</taxon>
        <taxon>Toxoplasma</taxon>
    </lineage>
</organism>
<gene>
    <name evidence="1" type="ORF">TGDOM2_215710B</name>
</gene>
<name>A0A086JVL2_TOXGO</name>
<comment type="caution">
    <text evidence="1">The sequence shown here is derived from an EMBL/GenBank/DDBJ whole genome shotgun (WGS) entry which is preliminary data.</text>
</comment>
<dbReference type="Proteomes" id="UP000028837">
    <property type="component" value="Unassembled WGS sequence"/>
</dbReference>
<sequence>VFESLRYFLSKPFLLVRDLQRLDNVVILGLLDAGLLTARFQPSRVQVASELYRHLLSDYISTRYAFLSVDQKASYNLNWLMNEKSIKYHVDRLSEF</sequence>
<proteinExistence type="predicted"/>
<dbReference type="AlphaFoldDB" id="A0A086JVL2"/>
<protein>
    <submittedName>
        <fullName evidence="1">Uncharacterized protein</fullName>
    </submittedName>
</protein>
<evidence type="ECO:0000313" key="2">
    <source>
        <dbReference type="Proteomes" id="UP000028837"/>
    </source>
</evidence>
<feature type="non-terminal residue" evidence="1">
    <location>
        <position position="1"/>
    </location>
</feature>
<dbReference type="VEuPathDB" id="ToxoDB:TGDOM2_215710B"/>
<reference evidence="1 2" key="1">
    <citation type="submission" date="2014-02" db="EMBL/GenBank/DDBJ databases">
        <authorList>
            <person name="Sibley D."/>
            <person name="Venepally P."/>
            <person name="Karamycheva S."/>
            <person name="Hadjithomas M."/>
            <person name="Khan A."/>
            <person name="Brunk B."/>
            <person name="Roos D."/>
            <person name="Caler E."/>
            <person name="Lorenzi H."/>
        </authorList>
    </citation>
    <scope>NUCLEOTIDE SEQUENCE [LARGE SCALE GENOMIC DNA]</scope>
    <source>
        <strain evidence="1 2">GAB2-2007-GAL-DOM2</strain>
    </source>
</reference>
<dbReference type="EMBL" id="AHZU02001115">
    <property type="protein sequence ID" value="KFG36180.1"/>
    <property type="molecule type" value="Genomic_DNA"/>
</dbReference>
<evidence type="ECO:0000313" key="1">
    <source>
        <dbReference type="EMBL" id="KFG36180.1"/>
    </source>
</evidence>